<dbReference type="CDD" id="cd01098">
    <property type="entry name" value="PAN_AP_plant"/>
    <property type="match status" value="1"/>
</dbReference>
<evidence type="ECO:0000259" key="6">
    <source>
        <dbReference type="PROSITE" id="PS50948"/>
    </source>
</evidence>
<dbReference type="AlphaFoldDB" id="A0AA88VUE7"/>
<dbReference type="Pfam" id="PF01453">
    <property type="entry name" value="B_lectin"/>
    <property type="match status" value="1"/>
</dbReference>
<keyword evidence="2" id="KW-0732">Signal</keyword>
<sequence>MFLSSRTWLLPTSLMLLYIFCVVDFSAGLDRISLGQSLNPSQTIISQGGKFELGFFTRNSVQFYMGIWYKNIPGQTITIVWVANRDMPIAVGSYSLSQLVLSEDGNLTLFDGSKRLIWSTNSTFRFTNAREGAVVLLDTGNLVLMDEFNVVWQSFDYPTDTFLPGGKLGLDKTTNRSQVLTSWKSSDDPSSGTFSFGIDPSGSAEFIIWRNRSERYWESGAWNGKTFSSVPEMTLDYIFNFSYVSNEKTNYFTYDLYNKNKNITSRFVLDSSGQVRQLTWLESTQNWNLFWALPREIKCSLDSCGANALCNMAVLPICSCLPGFEPRLPKEWFLFNYSGGCSRRNPLQCNKDKEGFQKIKQVGLPPNPRSFAVGKVELCEYACLINCSCDAYAYASNGNCRLWARDLIGTNQLAEFGQDFYLKLNAFELPIPSKGSNTLSLLFLVRMYDAQTSITRLGFVQVIQETKDAYTLVWQYPFPFSYVVLSRVTSG</sequence>
<protein>
    <submittedName>
        <fullName evidence="7">Uncharacterized protein</fullName>
    </submittedName>
</protein>
<reference evidence="7" key="1">
    <citation type="submission" date="2022-12" db="EMBL/GenBank/DDBJ databases">
        <title>Draft genome assemblies for two species of Escallonia (Escalloniales).</title>
        <authorList>
            <person name="Chanderbali A."/>
            <person name="Dervinis C."/>
            <person name="Anghel I."/>
            <person name="Soltis D."/>
            <person name="Soltis P."/>
            <person name="Zapata F."/>
        </authorList>
    </citation>
    <scope>NUCLEOTIDE SEQUENCE</scope>
    <source>
        <strain evidence="7">UCBG64.0493</strain>
        <tissue evidence="7">Leaf</tissue>
    </source>
</reference>
<organism evidence="7 8">
    <name type="scientific">Escallonia herrerae</name>
    <dbReference type="NCBI Taxonomy" id="1293975"/>
    <lineage>
        <taxon>Eukaryota</taxon>
        <taxon>Viridiplantae</taxon>
        <taxon>Streptophyta</taxon>
        <taxon>Embryophyta</taxon>
        <taxon>Tracheophyta</taxon>
        <taxon>Spermatophyta</taxon>
        <taxon>Magnoliopsida</taxon>
        <taxon>eudicotyledons</taxon>
        <taxon>Gunneridae</taxon>
        <taxon>Pentapetalae</taxon>
        <taxon>asterids</taxon>
        <taxon>campanulids</taxon>
        <taxon>Escalloniales</taxon>
        <taxon>Escalloniaceae</taxon>
        <taxon>Escallonia</taxon>
    </lineage>
</organism>
<dbReference type="InterPro" id="IPR035446">
    <property type="entry name" value="SLSG/EP1"/>
</dbReference>
<feature type="domain" description="Apple" evidence="6">
    <location>
        <begin position="349"/>
        <end position="425"/>
    </location>
</feature>
<dbReference type="Proteomes" id="UP001188597">
    <property type="component" value="Unassembled WGS sequence"/>
</dbReference>
<keyword evidence="3" id="KW-1015">Disulfide bond</keyword>
<dbReference type="EMBL" id="JAVXUP010001228">
    <property type="protein sequence ID" value="KAK3014349.1"/>
    <property type="molecule type" value="Genomic_DNA"/>
</dbReference>
<dbReference type="SMART" id="SM00108">
    <property type="entry name" value="B_lectin"/>
    <property type="match status" value="1"/>
</dbReference>
<dbReference type="Pfam" id="PF08276">
    <property type="entry name" value="PAN_2"/>
    <property type="match status" value="1"/>
</dbReference>
<dbReference type="SUPFAM" id="SSF51110">
    <property type="entry name" value="alpha-D-mannose-specific plant lectins"/>
    <property type="match status" value="1"/>
</dbReference>
<feature type="domain" description="Bulb-type lectin" evidence="5">
    <location>
        <begin position="29"/>
        <end position="157"/>
    </location>
</feature>
<dbReference type="SMART" id="SM00473">
    <property type="entry name" value="PAN_AP"/>
    <property type="match status" value="1"/>
</dbReference>
<keyword evidence="8" id="KW-1185">Reference proteome</keyword>
<dbReference type="PANTHER" id="PTHR32444">
    <property type="entry name" value="BULB-TYPE LECTIN DOMAIN-CONTAINING PROTEIN"/>
    <property type="match status" value="1"/>
</dbReference>
<dbReference type="GO" id="GO:0048544">
    <property type="term" value="P:recognition of pollen"/>
    <property type="evidence" value="ECO:0007669"/>
    <property type="project" value="InterPro"/>
</dbReference>
<evidence type="ECO:0000256" key="1">
    <source>
        <dbReference type="ARBA" id="ARBA00003061"/>
    </source>
</evidence>
<proteinExistence type="predicted"/>
<evidence type="ECO:0000256" key="4">
    <source>
        <dbReference type="ARBA" id="ARBA00023180"/>
    </source>
</evidence>
<name>A0AA88VUE7_9ASTE</name>
<dbReference type="InterPro" id="IPR000858">
    <property type="entry name" value="S_locus_glycoprot_dom"/>
</dbReference>
<dbReference type="Pfam" id="PF00954">
    <property type="entry name" value="S_locus_glycop"/>
    <property type="match status" value="1"/>
</dbReference>
<dbReference type="InterPro" id="IPR003609">
    <property type="entry name" value="Pan_app"/>
</dbReference>
<dbReference type="PANTHER" id="PTHR32444:SF247">
    <property type="entry name" value="OS01G0958200 PROTEIN"/>
    <property type="match status" value="1"/>
</dbReference>
<gene>
    <name evidence="7" type="ORF">RJ639_009071</name>
</gene>
<keyword evidence="4" id="KW-0325">Glycoprotein</keyword>
<evidence type="ECO:0000256" key="3">
    <source>
        <dbReference type="ARBA" id="ARBA00023157"/>
    </source>
</evidence>
<dbReference type="PROSITE" id="PS50927">
    <property type="entry name" value="BULB_LECTIN"/>
    <property type="match status" value="1"/>
</dbReference>
<comment type="function">
    <text evidence="1">Involved in sporophytic self-incompatibility system (the inability of flowering plants to achieve self-fertilization).</text>
</comment>
<dbReference type="PIRSF" id="PIRSF002686">
    <property type="entry name" value="SLG"/>
    <property type="match status" value="1"/>
</dbReference>
<dbReference type="InterPro" id="IPR001480">
    <property type="entry name" value="Bulb-type_lectin_dom"/>
</dbReference>
<dbReference type="CDD" id="cd00028">
    <property type="entry name" value="B_lectin"/>
    <property type="match status" value="1"/>
</dbReference>
<evidence type="ECO:0000313" key="7">
    <source>
        <dbReference type="EMBL" id="KAK3014349.1"/>
    </source>
</evidence>
<evidence type="ECO:0000256" key="2">
    <source>
        <dbReference type="ARBA" id="ARBA00022729"/>
    </source>
</evidence>
<accession>A0AA88VUE7</accession>
<dbReference type="PROSITE" id="PS50948">
    <property type="entry name" value="PAN"/>
    <property type="match status" value="1"/>
</dbReference>
<dbReference type="InterPro" id="IPR036426">
    <property type="entry name" value="Bulb-type_lectin_dom_sf"/>
</dbReference>
<dbReference type="Gene3D" id="2.90.10.10">
    <property type="entry name" value="Bulb-type lectin domain"/>
    <property type="match status" value="1"/>
</dbReference>
<comment type="caution">
    <text evidence="7">The sequence shown here is derived from an EMBL/GenBank/DDBJ whole genome shotgun (WGS) entry which is preliminary data.</text>
</comment>
<evidence type="ECO:0000313" key="8">
    <source>
        <dbReference type="Proteomes" id="UP001188597"/>
    </source>
</evidence>
<evidence type="ECO:0000259" key="5">
    <source>
        <dbReference type="PROSITE" id="PS50927"/>
    </source>
</evidence>